<comment type="caution">
    <text evidence="1">The sequence shown here is derived from an EMBL/GenBank/DDBJ whole genome shotgun (WGS) entry which is preliminary data.</text>
</comment>
<evidence type="ECO:0000313" key="1">
    <source>
        <dbReference type="EMBL" id="MFC4336258.1"/>
    </source>
</evidence>
<accession>A0ABV8U0U9</accession>
<keyword evidence="2" id="KW-1185">Reference proteome</keyword>
<reference evidence="2" key="1">
    <citation type="journal article" date="2019" name="Int. J. Syst. Evol. Microbiol.">
        <title>The Global Catalogue of Microorganisms (GCM) 10K type strain sequencing project: providing services to taxonomists for standard genome sequencing and annotation.</title>
        <authorList>
            <consortium name="The Broad Institute Genomics Platform"/>
            <consortium name="The Broad Institute Genome Sequencing Center for Infectious Disease"/>
            <person name="Wu L."/>
            <person name="Ma J."/>
        </authorList>
    </citation>
    <scope>NUCLEOTIDE SEQUENCE [LARGE SCALE GENOMIC DNA]</scope>
    <source>
        <strain evidence="2">IBRC-M 10908</strain>
    </source>
</reference>
<proteinExistence type="predicted"/>
<dbReference type="RefSeq" id="WP_380621973.1">
    <property type="nucleotide sequence ID" value="NZ_JBHSDK010000018.1"/>
</dbReference>
<dbReference type="Proteomes" id="UP001595823">
    <property type="component" value="Unassembled WGS sequence"/>
</dbReference>
<dbReference type="EMBL" id="JBHSDK010000018">
    <property type="protein sequence ID" value="MFC4336258.1"/>
    <property type="molecule type" value="Genomic_DNA"/>
</dbReference>
<protein>
    <submittedName>
        <fullName evidence="1">Uncharacterized protein</fullName>
    </submittedName>
</protein>
<gene>
    <name evidence="1" type="ORF">ACFPET_13710</name>
</gene>
<name>A0ABV8U0U9_9ACTN</name>
<evidence type="ECO:0000313" key="2">
    <source>
        <dbReference type="Proteomes" id="UP001595823"/>
    </source>
</evidence>
<organism evidence="1 2">
    <name type="scientific">Salininema proteolyticum</name>
    <dbReference type="NCBI Taxonomy" id="1607685"/>
    <lineage>
        <taxon>Bacteria</taxon>
        <taxon>Bacillati</taxon>
        <taxon>Actinomycetota</taxon>
        <taxon>Actinomycetes</taxon>
        <taxon>Glycomycetales</taxon>
        <taxon>Glycomycetaceae</taxon>
        <taxon>Salininema</taxon>
    </lineage>
</organism>
<sequence length="157" mass="17652">MIDEELPSSTGNCIYQVEQDLHGDNSPPYVFVNGKFSTWESIERAESVFNQIVEAEPAILYHGGRDSAKVKFESIEGWDESLVLGRPNEREDGPAFAIGRIKSSVVYLRFGYTSPRDRTSCGENRVEGCSIAPQDLAQWMNTDLMPEVGMRIRSRSE</sequence>